<gene>
    <name evidence="2" type="ORF">ACFOUR_12280</name>
</gene>
<dbReference type="EMBL" id="JBHSAQ010000010">
    <property type="protein sequence ID" value="MFC3959142.1"/>
    <property type="molecule type" value="Genomic_DNA"/>
</dbReference>
<accession>A0ABD5NQN6</accession>
<feature type="transmembrane region" description="Helical" evidence="1">
    <location>
        <begin position="95"/>
        <end position="113"/>
    </location>
</feature>
<reference evidence="2 3" key="1">
    <citation type="journal article" date="2019" name="Int. J. Syst. Evol. Microbiol.">
        <title>The Global Catalogue of Microorganisms (GCM) 10K type strain sequencing project: providing services to taxonomists for standard genome sequencing and annotation.</title>
        <authorList>
            <consortium name="The Broad Institute Genomics Platform"/>
            <consortium name="The Broad Institute Genome Sequencing Center for Infectious Disease"/>
            <person name="Wu L."/>
            <person name="Ma J."/>
        </authorList>
    </citation>
    <scope>NUCLEOTIDE SEQUENCE [LARGE SCALE GENOMIC DNA]</scope>
    <source>
        <strain evidence="2 3">IBRC-M 10256</strain>
    </source>
</reference>
<comment type="caution">
    <text evidence="2">The sequence shown here is derived from an EMBL/GenBank/DDBJ whole genome shotgun (WGS) entry which is preliminary data.</text>
</comment>
<proteinExistence type="predicted"/>
<protein>
    <submittedName>
        <fullName evidence="2">Uncharacterized protein</fullName>
    </submittedName>
</protein>
<dbReference type="AlphaFoldDB" id="A0ABD5NQN6"/>
<evidence type="ECO:0000313" key="3">
    <source>
        <dbReference type="Proteomes" id="UP001595846"/>
    </source>
</evidence>
<dbReference type="GeneID" id="73902590"/>
<sequence>MHPIVGQLRPRDVLLSGVVLPAAGLVVLVLATRIVSVEFGTVVFWLSIVTCFGWILLSLNDRSGRRGNGARSILSRRSGRFVDVEPASNRQLLSMAKLLVGLTGFVVLGWAVLLV</sequence>
<feature type="transmembrane region" description="Helical" evidence="1">
    <location>
        <begin position="42"/>
        <end position="59"/>
    </location>
</feature>
<keyword evidence="1" id="KW-0812">Transmembrane</keyword>
<keyword evidence="1" id="KW-1133">Transmembrane helix</keyword>
<name>A0ABD5NQN6_9EURY</name>
<feature type="transmembrane region" description="Helical" evidence="1">
    <location>
        <begin position="12"/>
        <end position="36"/>
    </location>
</feature>
<dbReference type="Proteomes" id="UP001595846">
    <property type="component" value="Unassembled WGS sequence"/>
</dbReference>
<organism evidence="2 3">
    <name type="scientific">Halovivax cerinus</name>
    <dbReference type="NCBI Taxonomy" id="1487865"/>
    <lineage>
        <taxon>Archaea</taxon>
        <taxon>Methanobacteriati</taxon>
        <taxon>Methanobacteriota</taxon>
        <taxon>Stenosarchaea group</taxon>
        <taxon>Halobacteria</taxon>
        <taxon>Halobacteriales</taxon>
        <taxon>Natrialbaceae</taxon>
        <taxon>Halovivax</taxon>
    </lineage>
</organism>
<keyword evidence="3" id="KW-1185">Reference proteome</keyword>
<evidence type="ECO:0000313" key="2">
    <source>
        <dbReference type="EMBL" id="MFC3959142.1"/>
    </source>
</evidence>
<keyword evidence="1" id="KW-0472">Membrane</keyword>
<evidence type="ECO:0000256" key="1">
    <source>
        <dbReference type="SAM" id="Phobius"/>
    </source>
</evidence>
<dbReference type="RefSeq" id="WP_256533461.1">
    <property type="nucleotide sequence ID" value="NZ_CP101824.1"/>
</dbReference>